<evidence type="ECO:0000256" key="1">
    <source>
        <dbReference type="ARBA" id="ARBA00004141"/>
    </source>
</evidence>
<accession>A0A6J6ULB9</accession>
<dbReference type="GO" id="GO:0015990">
    <property type="term" value="P:electron transport coupled proton transport"/>
    <property type="evidence" value="ECO:0007669"/>
    <property type="project" value="TreeGrafter"/>
</dbReference>
<evidence type="ECO:0000256" key="4">
    <source>
        <dbReference type="ARBA" id="ARBA00022989"/>
    </source>
</evidence>
<feature type="transmembrane region" description="Helical" evidence="6">
    <location>
        <begin position="218"/>
        <end position="241"/>
    </location>
</feature>
<evidence type="ECO:0000313" key="8">
    <source>
        <dbReference type="EMBL" id="CAB4759239.1"/>
    </source>
</evidence>
<feature type="transmembrane region" description="Helical" evidence="6">
    <location>
        <begin position="337"/>
        <end position="359"/>
    </location>
</feature>
<evidence type="ECO:0000256" key="2">
    <source>
        <dbReference type="ARBA" id="ARBA00009025"/>
    </source>
</evidence>
<dbReference type="InterPro" id="IPR003918">
    <property type="entry name" value="NADH_UbQ_OxRdtase"/>
</dbReference>
<evidence type="ECO:0000256" key="6">
    <source>
        <dbReference type="SAM" id="Phobius"/>
    </source>
</evidence>
<evidence type="ECO:0000259" key="7">
    <source>
        <dbReference type="Pfam" id="PF00361"/>
    </source>
</evidence>
<keyword evidence="4 6" id="KW-1133">Transmembrane helix</keyword>
<proteinExistence type="inferred from homology"/>
<organism evidence="8">
    <name type="scientific">freshwater metagenome</name>
    <dbReference type="NCBI Taxonomy" id="449393"/>
    <lineage>
        <taxon>unclassified sequences</taxon>
        <taxon>metagenomes</taxon>
        <taxon>ecological metagenomes</taxon>
    </lineage>
</organism>
<dbReference type="NCBIfam" id="TIGR01972">
    <property type="entry name" value="NDH_I_M"/>
    <property type="match status" value="1"/>
</dbReference>
<dbReference type="Pfam" id="PF00361">
    <property type="entry name" value="Proton_antipo_M"/>
    <property type="match status" value="1"/>
</dbReference>
<evidence type="ECO:0000256" key="5">
    <source>
        <dbReference type="ARBA" id="ARBA00023136"/>
    </source>
</evidence>
<feature type="transmembrane region" description="Helical" evidence="6">
    <location>
        <begin position="281"/>
        <end position="303"/>
    </location>
</feature>
<dbReference type="GO" id="GO:0016020">
    <property type="term" value="C:membrane"/>
    <property type="evidence" value="ECO:0007669"/>
    <property type="project" value="UniProtKB-SubCell"/>
</dbReference>
<feature type="transmembrane region" description="Helical" evidence="6">
    <location>
        <begin position="379"/>
        <end position="401"/>
    </location>
</feature>
<feature type="domain" description="NADH:quinone oxidoreductase/Mrp antiporter transmembrane" evidence="7">
    <location>
        <begin position="135"/>
        <end position="427"/>
    </location>
</feature>
<feature type="transmembrane region" description="Helical" evidence="6">
    <location>
        <begin position="71"/>
        <end position="97"/>
    </location>
</feature>
<keyword evidence="3 6" id="KW-0812">Transmembrane</keyword>
<dbReference type="EMBL" id="CAEZYQ010000022">
    <property type="protein sequence ID" value="CAB4759239.1"/>
    <property type="molecule type" value="Genomic_DNA"/>
</dbReference>
<dbReference type="PANTHER" id="PTHR43507:SF1">
    <property type="entry name" value="NADH-UBIQUINONE OXIDOREDUCTASE CHAIN 4"/>
    <property type="match status" value="1"/>
</dbReference>
<dbReference type="GO" id="GO:0008137">
    <property type="term" value="F:NADH dehydrogenase (ubiquinone) activity"/>
    <property type="evidence" value="ECO:0007669"/>
    <property type="project" value="InterPro"/>
</dbReference>
<dbReference type="GO" id="GO:0042773">
    <property type="term" value="P:ATP synthesis coupled electron transport"/>
    <property type="evidence" value="ECO:0007669"/>
    <property type="project" value="InterPro"/>
</dbReference>
<feature type="transmembrane region" description="Helical" evidence="6">
    <location>
        <begin position="253"/>
        <end position="275"/>
    </location>
</feature>
<feature type="transmembrane region" description="Helical" evidence="6">
    <location>
        <begin position="6"/>
        <end position="24"/>
    </location>
</feature>
<dbReference type="AlphaFoldDB" id="A0A6J6ULB9"/>
<evidence type="ECO:0000256" key="3">
    <source>
        <dbReference type="ARBA" id="ARBA00022692"/>
    </source>
</evidence>
<sequence>MDDFPILSVLVALPLVGALVVPFLKGALAKQAGIGVSVATLALAVVVAAQYELDGGMQLTETYDWIPAFGVHFALGVDGLGLLMVLLTALLVPVVLLASWRETETAVDGNEQGSPTAFVAWTLALESLSLAVFLATDVFLFYLVFEATLIPAYFLIGGFGRVGRSAAALKFLMFQLAGGLILLIGVIGLYVVSAQAGSPSYLLSDLMALDIETEAGRWLFVTFFIAFAIKAPLFPVHTWLADTTGKATPGTSVLLVCVLDKIGTFGMLRFCLGIFPEASQWATPLVIVLALVSIVYGAFVAIGQDDVMRLIGLTSLSHFGFIVLGIFVFSTQGGTGSILYMVNHGLGTAALFLVAGYLVSRRGTASIRELGGQEKVTPVLAGLLLVAGLATLGLPGLSPFISEFLVIIAAFQYAWYVGAVAVTGIVLAAIYVLWMYQRTMTGPTADVVTRDQDLGVREIAAVAPLVAALVFFGFYPIPLMDAADPYVGDLLSHVGITDDPPEVTAPAAAETAEEGEY</sequence>
<dbReference type="InterPro" id="IPR001750">
    <property type="entry name" value="ND/Mrp_TM"/>
</dbReference>
<gene>
    <name evidence="8" type="ORF">UFOPK2761_02523</name>
</gene>
<feature type="transmembrane region" description="Helical" evidence="6">
    <location>
        <begin position="310"/>
        <end position="331"/>
    </location>
</feature>
<dbReference type="GO" id="GO:0003954">
    <property type="term" value="F:NADH dehydrogenase activity"/>
    <property type="evidence" value="ECO:0007669"/>
    <property type="project" value="TreeGrafter"/>
</dbReference>
<dbReference type="InterPro" id="IPR010227">
    <property type="entry name" value="NADH_Q_OxRdtase_chainM/4"/>
</dbReference>
<feature type="transmembrane region" description="Helical" evidence="6">
    <location>
        <begin position="141"/>
        <end position="159"/>
    </location>
</feature>
<dbReference type="GO" id="GO:0048039">
    <property type="term" value="F:ubiquinone binding"/>
    <property type="evidence" value="ECO:0007669"/>
    <property type="project" value="TreeGrafter"/>
</dbReference>
<comment type="subcellular location">
    <subcellularLocation>
        <location evidence="1">Membrane</location>
        <topology evidence="1">Multi-pass membrane protein</topology>
    </subcellularLocation>
</comment>
<dbReference type="NCBIfam" id="NF004500">
    <property type="entry name" value="PRK05846.1-4"/>
    <property type="match status" value="1"/>
</dbReference>
<reference evidence="8" key="1">
    <citation type="submission" date="2020-05" db="EMBL/GenBank/DDBJ databases">
        <authorList>
            <person name="Chiriac C."/>
            <person name="Salcher M."/>
            <person name="Ghai R."/>
            <person name="Kavagutti S V."/>
        </authorList>
    </citation>
    <scope>NUCLEOTIDE SEQUENCE</scope>
</reference>
<protein>
    <submittedName>
        <fullName evidence="8">Unannotated protein</fullName>
    </submittedName>
</protein>
<name>A0A6J6ULB9_9ZZZZ</name>
<dbReference type="PANTHER" id="PTHR43507">
    <property type="entry name" value="NADH-UBIQUINONE OXIDOREDUCTASE CHAIN 4"/>
    <property type="match status" value="1"/>
</dbReference>
<feature type="transmembrane region" description="Helical" evidence="6">
    <location>
        <begin position="171"/>
        <end position="198"/>
    </location>
</feature>
<keyword evidence="5 6" id="KW-0472">Membrane</keyword>
<feature type="transmembrane region" description="Helical" evidence="6">
    <location>
        <begin position="413"/>
        <end position="434"/>
    </location>
</feature>
<dbReference type="PRINTS" id="PR01437">
    <property type="entry name" value="NUOXDRDTASE4"/>
</dbReference>
<feature type="transmembrane region" description="Helical" evidence="6">
    <location>
        <begin position="31"/>
        <end position="51"/>
    </location>
</feature>
<comment type="similarity">
    <text evidence="2">Belongs to the complex I subunit 4 family.</text>
</comment>
<feature type="transmembrane region" description="Helical" evidence="6">
    <location>
        <begin position="455"/>
        <end position="477"/>
    </location>
</feature>
<feature type="transmembrane region" description="Helical" evidence="6">
    <location>
        <begin position="118"/>
        <end position="135"/>
    </location>
</feature>